<keyword evidence="4" id="KW-1185">Reference proteome</keyword>
<comment type="similarity">
    <text evidence="1">Belongs to the Rpn/YhgA-like nuclease family.</text>
</comment>
<dbReference type="PANTHER" id="PTHR34611:SF2">
    <property type="entry name" value="INACTIVE RECOMBINATION-PROMOTING NUCLEASE-LIKE PROTEIN RPNE-RELATED"/>
    <property type="match status" value="1"/>
</dbReference>
<dbReference type="InterPro" id="IPR051699">
    <property type="entry name" value="Rpn/YhgA-like_nuclease"/>
</dbReference>
<accession>A0A7Y9I4W0</accession>
<evidence type="ECO:0000313" key="3">
    <source>
        <dbReference type="EMBL" id="NYE70299.1"/>
    </source>
</evidence>
<evidence type="ECO:0000313" key="4">
    <source>
        <dbReference type="Proteomes" id="UP000569914"/>
    </source>
</evidence>
<comment type="caution">
    <text evidence="3">The sequence shown here is derived from an EMBL/GenBank/DDBJ whole genome shotgun (WGS) entry which is preliminary data.</text>
</comment>
<protein>
    <recommendedName>
        <fullName evidence="2">Transposase (putative) YhgA-like domain-containing protein</fullName>
    </recommendedName>
</protein>
<sequence>MSTQPSPHDAVFRRILGDPEHAASQLRAVLPADLTARLDLRQLTRVSENFVDTNLRWRHSDLLFSAPLDGTDAFIYVLVEHQSRTDPLMPFRMLRYIVRIWDRYLHEHPDATRLPAVLPLVVHHNRRPWTGPTDLAELLDLDPPTSAAAGDYLPRFRFLLDDLTRLDQQDLRARPLTPSARITLLLLKIAAGNTELATDLQPWADDLRAILEAGEGIEDFIALLTYIETVGETPAEELHQLFTELGSAAEEAYVTTAEMLRAEGATKGRADTLLELLELKFGPLPPETVQSVNTASTSQLRAWTARVLTATSLDEIWR</sequence>
<name>A0A7Y9I4W0_9ACTN</name>
<dbReference type="AlphaFoldDB" id="A0A7Y9I4W0"/>
<dbReference type="InterPro" id="IPR006842">
    <property type="entry name" value="Transposase_31"/>
</dbReference>
<dbReference type="EMBL" id="JACCBU010000001">
    <property type="protein sequence ID" value="NYE70299.1"/>
    <property type="molecule type" value="Genomic_DNA"/>
</dbReference>
<dbReference type="Proteomes" id="UP000569914">
    <property type="component" value="Unassembled WGS sequence"/>
</dbReference>
<evidence type="ECO:0000256" key="1">
    <source>
        <dbReference type="ARBA" id="ARBA00009787"/>
    </source>
</evidence>
<dbReference type="GO" id="GO:1990238">
    <property type="term" value="F:double-stranded DNA endonuclease activity"/>
    <property type="evidence" value="ECO:0007669"/>
    <property type="project" value="TreeGrafter"/>
</dbReference>
<dbReference type="InterPro" id="IPR010106">
    <property type="entry name" value="RpnA"/>
</dbReference>
<dbReference type="Pfam" id="PF04754">
    <property type="entry name" value="Transposase_31"/>
    <property type="match status" value="1"/>
</dbReference>
<dbReference type="GO" id="GO:0006310">
    <property type="term" value="P:DNA recombination"/>
    <property type="evidence" value="ECO:0007669"/>
    <property type="project" value="TreeGrafter"/>
</dbReference>
<evidence type="ECO:0000259" key="2">
    <source>
        <dbReference type="Pfam" id="PF04754"/>
    </source>
</evidence>
<reference evidence="3 4" key="1">
    <citation type="submission" date="2020-07" db="EMBL/GenBank/DDBJ databases">
        <title>Sequencing the genomes of 1000 actinobacteria strains.</title>
        <authorList>
            <person name="Klenk H.-P."/>
        </authorList>
    </citation>
    <scope>NUCLEOTIDE SEQUENCE [LARGE SCALE GENOMIC DNA]</scope>
    <source>
        <strain evidence="3 4">DSM 22083</strain>
    </source>
</reference>
<proteinExistence type="inferred from homology"/>
<feature type="domain" description="Transposase (putative) YhgA-like" evidence="2">
    <location>
        <begin position="6"/>
        <end position="212"/>
    </location>
</feature>
<gene>
    <name evidence="3" type="ORF">BKA15_001628</name>
</gene>
<dbReference type="PANTHER" id="PTHR34611">
    <property type="match status" value="1"/>
</dbReference>
<organism evidence="3 4">
    <name type="scientific">Microlunatus parietis</name>
    <dbReference type="NCBI Taxonomy" id="682979"/>
    <lineage>
        <taxon>Bacteria</taxon>
        <taxon>Bacillati</taxon>
        <taxon>Actinomycetota</taxon>
        <taxon>Actinomycetes</taxon>
        <taxon>Propionibacteriales</taxon>
        <taxon>Propionibacteriaceae</taxon>
        <taxon>Microlunatus</taxon>
    </lineage>
</organism>
<dbReference type="RefSeq" id="WP_179749648.1">
    <property type="nucleotide sequence ID" value="NZ_JACCBU010000001.1"/>
</dbReference>
<dbReference type="NCBIfam" id="TIGR01784">
    <property type="entry name" value="T_den_put_tspse"/>
    <property type="match status" value="1"/>
</dbReference>